<dbReference type="EC" id="2.7.13.3" evidence="3"/>
<dbReference type="InterPro" id="IPR004358">
    <property type="entry name" value="Sig_transdc_His_kin-like_C"/>
</dbReference>
<dbReference type="InterPro" id="IPR029016">
    <property type="entry name" value="GAF-like_dom_sf"/>
</dbReference>
<dbReference type="SMART" id="SM00448">
    <property type="entry name" value="REC"/>
    <property type="match status" value="2"/>
</dbReference>
<dbReference type="PROSITE" id="PS50110">
    <property type="entry name" value="RESPONSE_REGULATORY"/>
    <property type="match status" value="2"/>
</dbReference>
<dbReference type="InterPro" id="IPR003660">
    <property type="entry name" value="HAMP_dom"/>
</dbReference>
<keyword evidence="8" id="KW-0902">Two-component regulatory system</keyword>
<evidence type="ECO:0000256" key="9">
    <source>
        <dbReference type="ARBA" id="ARBA00023026"/>
    </source>
</evidence>
<evidence type="ECO:0000256" key="5">
    <source>
        <dbReference type="ARBA" id="ARBA00022679"/>
    </source>
</evidence>
<dbReference type="CDD" id="cd16922">
    <property type="entry name" value="HATPase_EvgS-ArcB-TorS-like"/>
    <property type="match status" value="1"/>
</dbReference>
<evidence type="ECO:0000256" key="2">
    <source>
        <dbReference type="ARBA" id="ARBA00004370"/>
    </source>
</evidence>
<name>A0A4V3AUY9_9BURK</name>
<accession>A0A4V3AUY9</accession>
<dbReference type="PRINTS" id="PR00344">
    <property type="entry name" value="BCTRLSENSOR"/>
</dbReference>
<protein>
    <recommendedName>
        <fullName evidence="11">Virulence sensor protein BvgS</fullName>
        <ecNumber evidence="3">2.7.13.3</ecNumber>
    </recommendedName>
</protein>
<keyword evidence="14" id="KW-0472">Membrane</keyword>
<feature type="domain" description="Response regulatory" evidence="16">
    <location>
        <begin position="1128"/>
        <end position="1244"/>
    </location>
</feature>
<dbReference type="InterPro" id="IPR011006">
    <property type="entry name" value="CheY-like_superfamily"/>
</dbReference>
<comment type="subcellular location">
    <subcellularLocation>
        <location evidence="2">Membrane</location>
    </subcellularLocation>
</comment>
<feature type="compositionally biased region" description="Low complexity" evidence="13">
    <location>
        <begin position="515"/>
        <end position="544"/>
    </location>
</feature>
<keyword evidence="5" id="KW-0808">Transferase</keyword>
<dbReference type="FunFam" id="3.30.565.10:FF:000010">
    <property type="entry name" value="Sensor histidine kinase RcsC"/>
    <property type="match status" value="1"/>
</dbReference>
<dbReference type="GO" id="GO:0000155">
    <property type="term" value="F:phosphorelay sensor kinase activity"/>
    <property type="evidence" value="ECO:0007669"/>
    <property type="project" value="InterPro"/>
</dbReference>
<evidence type="ECO:0000256" key="10">
    <source>
        <dbReference type="ARBA" id="ARBA00058004"/>
    </source>
</evidence>
<dbReference type="Proteomes" id="UP000294829">
    <property type="component" value="Unassembled WGS sequence"/>
</dbReference>
<dbReference type="SMART" id="SM00388">
    <property type="entry name" value="HisKA"/>
    <property type="match status" value="1"/>
</dbReference>
<dbReference type="InterPro" id="IPR001789">
    <property type="entry name" value="Sig_transdc_resp-reg_receiver"/>
</dbReference>
<evidence type="ECO:0000256" key="11">
    <source>
        <dbReference type="ARBA" id="ARBA00070152"/>
    </source>
</evidence>
<evidence type="ECO:0000256" key="1">
    <source>
        <dbReference type="ARBA" id="ARBA00000085"/>
    </source>
</evidence>
<keyword evidence="19" id="KW-1185">Reference proteome</keyword>
<keyword evidence="4 12" id="KW-0597">Phosphoprotein</keyword>
<dbReference type="InterPro" id="IPR003018">
    <property type="entry name" value="GAF"/>
</dbReference>
<evidence type="ECO:0000313" key="19">
    <source>
        <dbReference type="Proteomes" id="UP000294829"/>
    </source>
</evidence>
<feature type="region of interest" description="Disordered" evidence="13">
    <location>
        <begin position="510"/>
        <end position="544"/>
    </location>
</feature>
<dbReference type="PROSITE" id="PS50109">
    <property type="entry name" value="HIS_KIN"/>
    <property type="match status" value="1"/>
</dbReference>
<feature type="domain" description="HAMP" evidence="17">
    <location>
        <begin position="261"/>
        <end position="311"/>
    </location>
</feature>
<dbReference type="SUPFAM" id="SSF52172">
    <property type="entry name" value="CheY-like"/>
    <property type="match status" value="2"/>
</dbReference>
<evidence type="ECO:0000256" key="6">
    <source>
        <dbReference type="ARBA" id="ARBA00022729"/>
    </source>
</evidence>
<dbReference type="InterPro" id="IPR036890">
    <property type="entry name" value="HATPase_C_sf"/>
</dbReference>
<dbReference type="Gene3D" id="3.30.565.10">
    <property type="entry name" value="Histidine kinase-like ATPase, C-terminal domain"/>
    <property type="match status" value="1"/>
</dbReference>
<dbReference type="SUPFAM" id="SSF55874">
    <property type="entry name" value="ATPase domain of HSP90 chaperone/DNA topoisomerase II/histidine kinase"/>
    <property type="match status" value="1"/>
</dbReference>
<dbReference type="SUPFAM" id="SSF55781">
    <property type="entry name" value="GAF domain-like"/>
    <property type="match status" value="1"/>
</dbReference>
<dbReference type="OrthoDB" id="9796305at2"/>
<dbReference type="Gene3D" id="3.30.450.40">
    <property type="match status" value="1"/>
</dbReference>
<evidence type="ECO:0000256" key="8">
    <source>
        <dbReference type="ARBA" id="ARBA00023012"/>
    </source>
</evidence>
<sequence>MKLTIAKRLIPVVATAIVGVSLMASLSKYSTDRIYTATDYANVSIIPSLLILEQIRKNALMSRVVTYRYIFTPNSTDSDLLESRIVDYEHKIDESFIEFATNGCSGSSCIADAKISEFFQKEKKALSQYNLLIHQIMLKSRQGPAGVEEAYKLTANSAPIFQDLLALFELHVDYSKELSKKQATLAAESKDQTSGWLLTIALLTLIAIGSMGYMAVRSIVRQLGGEPEDAAKVAAQLALGDLSQKINLQPNDKDSLMAKLHQLVLSMERVADRADAVGRGNLSDEVVVLSEQDRLGKAINHMVVALRSARIVDDKRNWLSSGTNRLSQALTGDFSPQQIAKITLSEIGHYLQIGRGVLYTLRSDEPVLDLIGSYMFSESSQPQSSFKLGEGAIGQVAIEKAPIYLTVAAPNSNQPSSVAPIITGTSNCAPNYIYTYPVLKENDLLGVLEISSFTPLDELKLDYLMAAIEMLSSFIYVAEQRGQIRSLLQVAEQAEREVRKHNDYLQDVNSRMEEQQQQLQQQSEELQQSNAQMEEQQQQLQQQAEELQQTNAQLKEQQQLLERNNTYLRESQNDIDEKAKQLELSNHYKSEFLANMSHELRTPLNAIILLSKMMLENPDGNLSASEIKRAEVIHRSGNDLLRLISDVLDLSKVDAGRMEMNFTEVSSSAISAELHDLFESVAEQSQLEFIVQDKLQNRFISDSGKISQIMRNLLSNAFKFTKQGSVTLTIERDDQEALPIRIKVRDTGIGIPKNKTKMVFDAFRQVDGSTSREYGGTGLGLTISLRFAQLLGGTISLNSTEGKGSEFCLHLPDRPIEATTESTVNAATSSTPSAPVEIRPPIEPIFDDRSILNSSDKVILLIDDDVNFAAAVIEINHRLGYKTIVAQNGQEGLGLAKQYRPSGILLDLGLPDRDGTDILRDIKSDQELAAIPVYIISGRDHDSALSRKDIVGYLQKPVISSQIAEAEAALLNAIAQVSFNGVLIVTSEDKESQDLVDLITTHQRLGKVEVRQVTPDSSLSDALHAHDWGVVIIDLAELSIAQGLDAAQIIQTHSPTTAVLFFGVPHLSDEDEAKLLSYSDSIIINAPQAGLRLQENIERFLRTVPKIIQPAVASSKANPAEKKLKDRSVLVIDDDPRNLFVITAALEQQGARVWNALNGRRALDMLEKITVDLIITDIMMPEMDGYQTIAAIRANPNIAHVSVVALTAKAMPQDRKNILEIGADDYLSKPVDYDVLTNMAAFWCATRHG</sequence>
<feature type="transmembrane region" description="Helical" evidence="14">
    <location>
        <begin position="195"/>
        <end position="216"/>
    </location>
</feature>
<dbReference type="PANTHER" id="PTHR45339">
    <property type="entry name" value="HYBRID SIGNAL TRANSDUCTION HISTIDINE KINASE J"/>
    <property type="match status" value="1"/>
</dbReference>
<comment type="caution">
    <text evidence="18">The sequence shown here is derived from an EMBL/GenBank/DDBJ whole genome shotgun (WGS) entry which is preliminary data.</text>
</comment>
<dbReference type="GO" id="GO:0016020">
    <property type="term" value="C:membrane"/>
    <property type="evidence" value="ECO:0007669"/>
    <property type="project" value="UniProtKB-SubCell"/>
</dbReference>
<keyword evidence="7" id="KW-0418">Kinase</keyword>
<evidence type="ECO:0000313" key="18">
    <source>
        <dbReference type="EMBL" id="TDK67148.1"/>
    </source>
</evidence>
<dbReference type="InterPro" id="IPR036097">
    <property type="entry name" value="HisK_dim/P_sf"/>
</dbReference>
<evidence type="ECO:0000256" key="13">
    <source>
        <dbReference type="SAM" id="MobiDB-lite"/>
    </source>
</evidence>
<feature type="domain" description="Response regulatory" evidence="16">
    <location>
        <begin position="858"/>
        <end position="971"/>
    </location>
</feature>
<keyword evidence="14" id="KW-0812">Transmembrane</keyword>
<dbReference type="SUPFAM" id="SSF47384">
    <property type="entry name" value="Homodimeric domain of signal transducing histidine kinase"/>
    <property type="match status" value="1"/>
</dbReference>
<dbReference type="Pfam" id="PF12729">
    <property type="entry name" value="4HB_MCP_1"/>
    <property type="match status" value="1"/>
</dbReference>
<dbReference type="AlphaFoldDB" id="A0A4V3AUY9"/>
<proteinExistence type="predicted"/>
<feature type="transmembrane region" description="Helical" evidence="14">
    <location>
        <begin position="9"/>
        <end position="27"/>
    </location>
</feature>
<dbReference type="Pfam" id="PF01590">
    <property type="entry name" value="GAF"/>
    <property type="match status" value="1"/>
</dbReference>
<keyword evidence="9" id="KW-0843">Virulence</keyword>
<gene>
    <name evidence="18" type="ORF">E2I14_05130</name>
</gene>
<dbReference type="InterPro" id="IPR003594">
    <property type="entry name" value="HATPase_dom"/>
</dbReference>
<dbReference type="SMART" id="SM00387">
    <property type="entry name" value="HATPase_c"/>
    <property type="match status" value="1"/>
</dbReference>
<comment type="function">
    <text evidence="10">Member of the two-component regulatory system BvgS/BvgA. Phosphorylates BvgA via a four-step phosphorelay in response to environmental signals.</text>
</comment>
<dbReference type="InterPro" id="IPR003661">
    <property type="entry name" value="HisK_dim/P_dom"/>
</dbReference>
<evidence type="ECO:0000256" key="4">
    <source>
        <dbReference type="ARBA" id="ARBA00022553"/>
    </source>
</evidence>
<evidence type="ECO:0000259" key="16">
    <source>
        <dbReference type="PROSITE" id="PS50110"/>
    </source>
</evidence>
<dbReference type="Pfam" id="PF00512">
    <property type="entry name" value="HisKA"/>
    <property type="match status" value="1"/>
</dbReference>
<dbReference type="Pfam" id="PF02518">
    <property type="entry name" value="HATPase_c"/>
    <property type="match status" value="1"/>
</dbReference>
<dbReference type="InterPro" id="IPR005467">
    <property type="entry name" value="His_kinase_dom"/>
</dbReference>
<dbReference type="InterPro" id="IPR024478">
    <property type="entry name" value="HlyB_4HB_MCP"/>
</dbReference>
<dbReference type="Gene3D" id="3.40.50.2300">
    <property type="match status" value="2"/>
</dbReference>
<keyword evidence="6" id="KW-0732">Signal</keyword>
<dbReference type="PANTHER" id="PTHR45339:SF1">
    <property type="entry name" value="HYBRID SIGNAL TRANSDUCTION HISTIDINE KINASE J"/>
    <property type="match status" value="1"/>
</dbReference>
<dbReference type="RefSeq" id="WP_133326107.1">
    <property type="nucleotide sequence ID" value="NZ_SMYL01000002.1"/>
</dbReference>
<evidence type="ECO:0000259" key="15">
    <source>
        <dbReference type="PROSITE" id="PS50109"/>
    </source>
</evidence>
<keyword evidence="14" id="KW-1133">Transmembrane helix</keyword>
<organism evidence="18 19">
    <name type="scientific">Sapientia aquatica</name>
    <dbReference type="NCBI Taxonomy" id="1549640"/>
    <lineage>
        <taxon>Bacteria</taxon>
        <taxon>Pseudomonadati</taxon>
        <taxon>Pseudomonadota</taxon>
        <taxon>Betaproteobacteria</taxon>
        <taxon>Burkholderiales</taxon>
        <taxon>Oxalobacteraceae</taxon>
        <taxon>Sapientia</taxon>
    </lineage>
</organism>
<feature type="modified residue" description="4-aspartylphosphate" evidence="12">
    <location>
        <position position="1177"/>
    </location>
</feature>
<dbReference type="Gene3D" id="1.10.287.130">
    <property type="match status" value="1"/>
</dbReference>
<reference evidence="18 19" key="1">
    <citation type="submission" date="2019-03" db="EMBL/GenBank/DDBJ databases">
        <title>Sapientia aquatica gen. nov., sp. nov., isolated from a crater lake.</title>
        <authorList>
            <person name="Felfoldi T."/>
            <person name="Szabo A."/>
            <person name="Toth E."/>
            <person name="Schumann P."/>
            <person name="Keki Z."/>
            <person name="Marialigeti K."/>
            <person name="Mathe I."/>
        </authorList>
    </citation>
    <scope>NUCLEOTIDE SEQUENCE [LARGE SCALE GENOMIC DNA]</scope>
    <source>
        <strain evidence="18 19">SA-152</strain>
    </source>
</reference>
<evidence type="ECO:0000256" key="12">
    <source>
        <dbReference type="PROSITE-ProRule" id="PRU00169"/>
    </source>
</evidence>
<evidence type="ECO:0000256" key="7">
    <source>
        <dbReference type="ARBA" id="ARBA00022777"/>
    </source>
</evidence>
<dbReference type="EMBL" id="SMYL01000002">
    <property type="protein sequence ID" value="TDK67148.1"/>
    <property type="molecule type" value="Genomic_DNA"/>
</dbReference>
<evidence type="ECO:0000259" key="17">
    <source>
        <dbReference type="PROSITE" id="PS50885"/>
    </source>
</evidence>
<dbReference type="CDD" id="cd00082">
    <property type="entry name" value="HisKA"/>
    <property type="match status" value="1"/>
</dbReference>
<feature type="domain" description="Histidine kinase" evidence="15">
    <location>
        <begin position="595"/>
        <end position="815"/>
    </location>
</feature>
<feature type="modified residue" description="4-aspartylphosphate" evidence="12">
    <location>
        <position position="907"/>
    </location>
</feature>
<dbReference type="PROSITE" id="PS50885">
    <property type="entry name" value="HAMP"/>
    <property type="match status" value="1"/>
</dbReference>
<evidence type="ECO:0000256" key="3">
    <source>
        <dbReference type="ARBA" id="ARBA00012438"/>
    </source>
</evidence>
<evidence type="ECO:0000256" key="14">
    <source>
        <dbReference type="SAM" id="Phobius"/>
    </source>
</evidence>
<comment type="catalytic activity">
    <reaction evidence="1">
        <text>ATP + protein L-histidine = ADP + protein N-phospho-L-histidine.</text>
        <dbReference type="EC" id="2.7.13.3"/>
    </reaction>
</comment>
<dbReference type="Pfam" id="PF00072">
    <property type="entry name" value="Response_reg"/>
    <property type="match status" value="2"/>
</dbReference>